<feature type="region of interest" description="Disordered" evidence="1">
    <location>
        <begin position="1"/>
        <end position="20"/>
    </location>
</feature>
<evidence type="ECO:0000256" key="1">
    <source>
        <dbReference type="SAM" id="MobiDB-lite"/>
    </source>
</evidence>
<protein>
    <submittedName>
        <fullName evidence="2">DUF1641 domain-containing protein</fullName>
    </submittedName>
</protein>
<name>A0A7X3LJW7_9BACL</name>
<dbReference type="AlphaFoldDB" id="A0A7X3LJW7"/>
<dbReference type="Proteomes" id="UP000460318">
    <property type="component" value="Unassembled WGS sequence"/>
</dbReference>
<gene>
    <name evidence="2" type="ORF">GRF59_19625</name>
</gene>
<dbReference type="EMBL" id="WUBI01000003">
    <property type="protein sequence ID" value="MWV45829.1"/>
    <property type="molecule type" value="Genomic_DNA"/>
</dbReference>
<accession>A0A7X3LJW7</accession>
<comment type="caution">
    <text evidence="2">The sequence shown here is derived from an EMBL/GenBank/DDBJ whole genome shotgun (WGS) entry which is preliminary data.</text>
</comment>
<keyword evidence="3" id="KW-1185">Reference proteome</keyword>
<sequence>MSETITDAKTEQANTPVSQDQNDLLDQLLKPEVQESLTTLVNHLPKLTELVNVLTKSYDFAQSVATDKTLKSDTVGAISEMASPVIKSAKNVAANVIEAKDRAEESHEVIGLFGMLKLLKDPQAQKLFRFVNAYLQVSSERAKEQK</sequence>
<dbReference type="PANTHER" id="PTHR39180">
    <property type="match status" value="1"/>
</dbReference>
<dbReference type="PANTHER" id="PTHR39180:SF2">
    <property type="entry name" value="DUF1641 DOMAIN-CONTAINING PROTEIN"/>
    <property type="match status" value="1"/>
</dbReference>
<evidence type="ECO:0000313" key="2">
    <source>
        <dbReference type="EMBL" id="MWV45829.1"/>
    </source>
</evidence>
<reference evidence="2 3" key="1">
    <citation type="submission" date="2019-12" db="EMBL/GenBank/DDBJ databases">
        <title>Paenibacillus sp. nov., an endophytic bacterium isolated from the stem of Dendrobium.</title>
        <authorList>
            <person name="Zhao R."/>
        </authorList>
    </citation>
    <scope>NUCLEOTIDE SEQUENCE [LARGE SCALE GENOMIC DNA]</scope>
    <source>
        <strain evidence="2 3">HJL G12</strain>
    </source>
</reference>
<proteinExistence type="predicted"/>
<evidence type="ECO:0000313" key="3">
    <source>
        <dbReference type="Proteomes" id="UP000460318"/>
    </source>
</evidence>
<organism evidence="2 3">
    <name type="scientific">Paenibacillus dendrobii</name>
    <dbReference type="NCBI Taxonomy" id="2691084"/>
    <lineage>
        <taxon>Bacteria</taxon>
        <taxon>Bacillati</taxon>
        <taxon>Bacillota</taxon>
        <taxon>Bacilli</taxon>
        <taxon>Bacillales</taxon>
        <taxon>Paenibacillaceae</taxon>
        <taxon>Paenibacillus</taxon>
    </lineage>
</organism>
<dbReference type="RefSeq" id="WP_160499418.1">
    <property type="nucleotide sequence ID" value="NZ_WUBI01000003.1"/>
</dbReference>
<feature type="compositionally biased region" description="Basic and acidic residues" evidence="1">
    <location>
        <begin position="1"/>
        <end position="10"/>
    </location>
</feature>